<dbReference type="EMBL" id="LAVV01011197">
    <property type="protein sequence ID" value="KNZ48059.1"/>
    <property type="molecule type" value="Genomic_DNA"/>
</dbReference>
<dbReference type="AlphaFoldDB" id="A0A0L6UHN1"/>
<dbReference type="InterPro" id="IPR053134">
    <property type="entry name" value="RNA-dir_DNA_polymerase"/>
</dbReference>
<gene>
    <name evidence="1" type="ORF">VP01_5930g1</name>
</gene>
<accession>A0A0L6UHN1</accession>
<dbReference type="Gene3D" id="3.30.70.270">
    <property type="match status" value="1"/>
</dbReference>
<keyword evidence="2" id="KW-1185">Reference proteome</keyword>
<organism evidence="1 2">
    <name type="scientific">Puccinia sorghi</name>
    <dbReference type="NCBI Taxonomy" id="27349"/>
    <lineage>
        <taxon>Eukaryota</taxon>
        <taxon>Fungi</taxon>
        <taxon>Dikarya</taxon>
        <taxon>Basidiomycota</taxon>
        <taxon>Pucciniomycotina</taxon>
        <taxon>Pucciniomycetes</taxon>
        <taxon>Pucciniales</taxon>
        <taxon>Pucciniaceae</taxon>
        <taxon>Puccinia</taxon>
    </lineage>
</organism>
<dbReference type="OrthoDB" id="3036073at2759"/>
<proteinExistence type="predicted"/>
<protein>
    <submittedName>
        <fullName evidence="1">Retrotransposon nucleocapsid protein</fullName>
    </submittedName>
</protein>
<name>A0A0L6UHN1_9BASI</name>
<evidence type="ECO:0000313" key="2">
    <source>
        <dbReference type="Proteomes" id="UP000037035"/>
    </source>
</evidence>
<feature type="non-terminal residue" evidence="1">
    <location>
        <position position="342"/>
    </location>
</feature>
<dbReference type="PANTHER" id="PTHR24559:SF440">
    <property type="entry name" value="RIBONUCLEASE H"/>
    <property type="match status" value="1"/>
</dbReference>
<dbReference type="PANTHER" id="PTHR24559">
    <property type="entry name" value="TRANSPOSON TY3-I GAG-POL POLYPROTEIN"/>
    <property type="match status" value="1"/>
</dbReference>
<dbReference type="InterPro" id="IPR043502">
    <property type="entry name" value="DNA/RNA_pol_sf"/>
</dbReference>
<dbReference type="STRING" id="27349.A0A0L6UHN1"/>
<sequence>MLAPVPQPPTPRQWTSWHNLAHTTDSLTPTRHVSRGCSNRSRKLQGYFYDLVTPCRTFQGFPQLGDYLRPPHLCTFPTDKLPPHRPYNHHIKLTGPAPIPGPSKQESSELQDCIAENVAKGFLQPSKSNRGSPFLLVPKKDGSLQLCVNYRKLNNVTRKNAYPVPPMLYLLTLFHGATLLLKLDLRGAYNLGQIAEGNECAFLDSSSFQHFVNDVLADLVKVYVMVYLDDILCKFHNSSLQFLGVIVASNIISMDPAKCQKLLDWPQPTSVKTLQGFLAFNTAPILTHFSELAQTFIKTDASDYAVAGVISHYIILNSTTRFMTRNFWQLFFAYRIGFHTFS</sequence>
<dbReference type="SUPFAM" id="SSF56672">
    <property type="entry name" value="DNA/RNA polymerases"/>
    <property type="match status" value="1"/>
</dbReference>
<dbReference type="CDD" id="cd01647">
    <property type="entry name" value="RT_LTR"/>
    <property type="match status" value="1"/>
</dbReference>
<reference evidence="1 2" key="1">
    <citation type="submission" date="2015-08" db="EMBL/GenBank/DDBJ databases">
        <title>Next Generation Sequencing and Analysis of the Genome of Puccinia sorghi L Schw, the Causal Agent of Maize Common Rust.</title>
        <authorList>
            <person name="Rochi L."/>
            <person name="Burguener G."/>
            <person name="Darino M."/>
            <person name="Turjanski A."/>
            <person name="Kreff E."/>
            <person name="Dieguez M.J."/>
            <person name="Sacco F."/>
        </authorList>
    </citation>
    <scope>NUCLEOTIDE SEQUENCE [LARGE SCALE GENOMIC DNA]</scope>
    <source>
        <strain evidence="1 2">RO10H11247</strain>
    </source>
</reference>
<dbReference type="Gene3D" id="3.10.10.10">
    <property type="entry name" value="HIV Type 1 Reverse Transcriptase, subunit A, domain 1"/>
    <property type="match status" value="1"/>
</dbReference>
<comment type="caution">
    <text evidence="1">The sequence shown here is derived from an EMBL/GenBank/DDBJ whole genome shotgun (WGS) entry which is preliminary data.</text>
</comment>
<dbReference type="Proteomes" id="UP000037035">
    <property type="component" value="Unassembled WGS sequence"/>
</dbReference>
<dbReference type="VEuPathDB" id="FungiDB:VP01_5930g1"/>
<evidence type="ECO:0000313" key="1">
    <source>
        <dbReference type="EMBL" id="KNZ48059.1"/>
    </source>
</evidence>
<dbReference type="InterPro" id="IPR043128">
    <property type="entry name" value="Rev_trsase/Diguanyl_cyclase"/>
</dbReference>